<proteinExistence type="predicted"/>
<dbReference type="InterPro" id="IPR036388">
    <property type="entry name" value="WH-like_DNA-bd_sf"/>
</dbReference>
<organism evidence="1 2">
    <name type="scientific">Streptomyces aureus</name>
    <dbReference type="NCBI Taxonomy" id="193461"/>
    <lineage>
        <taxon>Bacteria</taxon>
        <taxon>Bacillati</taxon>
        <taxon>Actinomycetota</taxon>
        <taxon>Actinomycetes</taxon>
        <taxon>Kitasatosporales</taxon>
        <taxon>Streptomycetaceae</taxon>
        <taxon>Streptomyces</taxon>
    </lineage>
</organism>
<reference evidence="1 2" key="1">
    <citation type="submission" date="2024-08" db="EMBL/GenBank/DDBJ databases">
        <title>Genome sequence of Streptomyces aureus CACIA-1.46HGO.</title>
        <authorList>
            <person name="Evangelista-Martinez Z."/>
        </authorList>
    </citation>
    <scope>NUCLEOTIDE SEQUENCE [LARGE SCALE GENOMIC DNA]</scope>
    <source>
        <strain evidence="1 2">CACIA-1.46HGO</strain>
    </source>
</reference>
<keyword evidence="2" id="KW-1185">Reference proteome</keyword>
<comment type="caution">
    <text evidence="1">The sequence shown here is derived from an EMBL/GenBank/DDBJ whole genome shotgun (WGS) entry which is preliminary data.</text>
</comment>
<dbReference type="Proteomes" id="UP001571476">
    <property type="component" value="Unassembled WGS sequence"/>
</dbReference>
<sequence length="68" mass="7476">MARPSQYPLELRRRAVRMVVEVRPQYDTEWAAMEPVGTALFTSAPGRVMLGEAGRSGSVTSRALIVQA</sequence>
<evidence type="ECO:0000313" key="1">
    <source>
        <dbReference type="EMBL" id="MFA3842265.1"/>
    </source>
</evidence>
<gene>
    <name evidence="1" type="ORF">ACEG43_39795</name>
</gene>
<dbReference type="EMBL" id="JBGOSP010000035">
    <property type="protein sequence ID" value="MFA3842265.1"/>
    <property type="molecule type" value="Genomic_DNA"/>
</dbReference>
<evidence type="ECO:0000313" key="2">
    <source>
        <dbReference type="Proteomes" id="UP001571476"/>
    </source>
</evidence>
<protein>
    <recommendedName>
        <fullName evidence="3">Transposase</fullName>
    </recommendedName>
</protein>
<dbReference type="RefSeq" id="WP_372566294.1">
    <property type="nucleotide sequence ID" value="NZ_JBGOSP010000035.1"/>
</dbReference>
<evidence type="ECO:0008006" key="3">
    <source>
        <dbReference type="Google" id="ProtNLM"/>
    </source>
</evidence>
<accession>A0ABV4SVD0</accession>
<dbReference type="Gene3D" id="1.10.10.10">
    <property type="entry name" value="Winged helix-like DNA-binding domain superfamily/Winged helix DNA-binding domain"/>
    <property type="match status" value="1"/>
</dbReference>
<name>A0ABV4SVD0_9ACTN</name>